<accession>A0ABQ6GL98</accession>
<keyword evidence="2" id="KW-1185">Reference proteome</keyword>
<dbReference type="RefSeq" id="WP_284242499.1">
    <property type="nucleotide sequence ID" value="NZ_BSST01000001.1"/>
</dbReference>
<proteinExistence type="predicted"/>
<name>A0ABQ6GL98_9GAMM</name>
<reference evidence="1 2" key="1">
    <citation type="submission" date="2023-03" db="EMBL/GenBank/DDBJ databases">
        <title>Draft genome sequence of Thalassotalea insulae KCTC 62186T.</title>
        <authorList>
            <person name="Sawabe T."/>
        </authorList>
    </citation>
    <scope>NUCLEOTIDE SEQUENCE [LARGE SCALE GENOMIC DNA]</scope>
    <source>
        <strain evidence="1 2">KCTC 62186</strain>
    </source>
</reference>
<sequence length="153" mass="17490">MEHKWTAISAIFASLVSALAAISTTYFSNSNSYELEVLKLESRSLEMKRQHFVARCESMNELLREMSLAMPTLYMAENEEALFDKVSKMRSDSLIARSYFSDETTVVFEERLKQLIAEDLESGKERMENVQVASLHALSKELETCNKSNAYPQ</sequence>
<dbReference type="EMBL" id="BSST01000001">
    <property type="protein sequence ID" value="GLX76707.1"/>
    <property type="molecule type" value="Genomic_DNA"/>
</dbReference>
<protein>
    <submittedName>
        <fullName evidence="1">Uncharacterized protein</fullName>
    </submittedName>
</protein>
<evidence type="ECO:0000313" key="1">
    <source>
        <dbReference type="EMBL" id="GLX76707.1"/>
    </source>
</evidence>
<dbReference type="Proteomes" id="UP001157186">
    <property type="component" value="Unassembled WGS sequence"/>
</dbReference>
<organism evidence="1 2">
    <name type="scientific">Thalassotalea insulae</name>
    <dbReference type="NCBI Taxonomy" id="2056778"/>
    <lineage>
        <taxon>Bacteria</taxon>
        <taxon>Pseudomonadati</taxon>
        <taxon>Pseudomonadota</taxon>
        <taxon>Gammaproteobacteria</taxon>
        <taxon>Alteromonadales</taxon>
        <taxon>Colwelliaceae</taxon>
        <taxon>Thalassotalea</taxon>
    </lineage>
</organism>
<gene>
    <name evidence="1" type="ORF">tinsulaeT_00470</name>
</gene>
<evidence type="ECO:0000313" key="2">
    <source>
        <dbReference type="Proteomes" id="UP001157186"/>
    </source>
</evidence>
<comment type="caution">
    <text evidence="1">The sequence shown here is derived from an EMBL/GenBank/DDBJ whole genome shotgun (WGS) entry which is preliminary data.</text>
</comment>